<protein>
    <submittedName>
        <fullName evidence="2">Uncharacterized protein</fullName>
    </submittedName>
</protein>
<evidence type="ECO:0000313" key="2">
    <source>
        <dbReference type="EMBL" id="JAH88958.1"/>
    </source>
</evidence>
<name>A0A0E9WHJ4_ANGAN</name>
<dbReference type="EMBL" id="GBXM01019619">
    <property type="protein sequence ID" value="JAH88958.1"/>
    <property type="molecule type" value="Transcribed_RNA"/>
</dbReference>
<keyword evidence="1" id="KW-0472">Membrane</keyword>
<feature type="transmembrane region" description="Helical" evidence="1">
    <location>
        <begin position="27"/>
        <end position="47"/>
    </location>
</feature>
<sequence length="71" mass="8085">MKLVSTNEQKLNPPGKYFLSNLVGYKFLCHVVFVVCSVNNVMCMFFVQLPFDELLSGKSCEALQIYTAPCW</sequence>
<keyword evidence="1" id="KW-0812">Transmembrane</keyword>
<reference evidence="2" key="2">
    <citation type="journal article" date="2015" name="Fish Shellfish Immunol.">
        <title>Early steps in the European eel (Anguilla anguilla)-Vibrio vulnificus interaction in the gills: Role of the RtxA13 toxin.</title>
        <authorList>
            <person name="Callol A."/>
            <person name="Pajuelo D."/>
            <person name="Ebbesson L."/>
            <person name="Teles M."/>
            <person name="MacKenzie S."/>
            <person name="Amaro C."/>
        </authorList>
    </citation>
    <scope>NUCLEOTIDE SEQUENCE</scope>
</reference>
<proteinExistence type="predicted"/>
<keyword evidence="1" id="KW-1133">Transmembrane helix</keyword>
<dbReference type="AlphaFoldDB" id="A0A0E9WHJ4"/>
<evidence type="ECO:0000256" key="1">
    <source>
        <dbReference type="SAM" id="Phobius"/>
    </source>
</evidence>
<reference evidence="2" key="1">
    <citation type="submission" date="2014-11" db="EMBL/GenBank/DDBJ databases">
        <authorList>
            <person name="Amaro Gonzalez C."/>
        </authorList>
    </citation>
    <scope>NUCLEOTIDE SEQUENCE</scope>
</reference>
<accession>A0A0E9WHJ4</accession>
<organism evidence="2">
    <name type="scientific">Anguilla anguilla</name>
    <name type="common">European freshwater eel</name>
    <name type="synonym">Muraena anguilla</name>
    <dbReference type="NCBI Taxonomy" id="7936"/>
    <lineage>
        <taxon>Eukaryota</taxon>
        <taxon>Metazoa</taxon>
        <taxon>Chordata</taxon>
        <taxon>Craniata</taxon>
        <taxon>Vertebrata</taxon>
        <taxon>Euteleostomi</taxon>
        <taxon>Actinopterygii</taxon>
        <taxon>Neopterygii</taxon>
        <taxon>Teleostei</taxon>
        <taxon>Anguilliformes</taxon>
        <taxon>Anguillidae</taxon>
        <taxon>Anguilla</taxon>
    </lineage>
</organism>